<keyword evidence="2" id="KW-1185">Reference proteome</keyword>
<organism evidence="2 3">
    <name type="scientific">Ditylenchus dipsaci</name>
    <dbReference type="NCBI Taxonomy" id="166011"/>
    <lineage>
        <taxon>Eukaryota</taxon>
        <taxon>Metazoa</taxon>
        <taxon>Ecdysozoa</taxon>
        <taxon>Nematoda</taxon>
        <taxon>Chromadorea</taxon>
        <taxon>Rhabditida</taxon>
        <taxon>Tylenchina</taxon>
        <taxon>Tylenchomorpha</taxon>
        <taxon>Sphaerularioidea</taxon>
        <taxon>Anguinidae</taxon>
        <taxon>Anguininae</taxon>
        <taxon>Ditylenchus</taxon>
    </lineage>
</organism>
<keyword evidence="1" id="KW-1133">Transmembrane helix</keyword>
<keyword evidence="1" id="KW-0812">Transmembrane</keyword>
<accession>A0A915DTG2</accession>
<evidence type="ECO:0000256" key="1">
    <source>
        <dbReference type="SAM" id="Phobius"/>
    </source>
</evidence>
<keyword evidence="1" id="KW-0472">Membrane</keyword>
<name>A0A915DTG2_9BILA</name>
<proteinExistence type="predicted"/>
<protein>
    <submittedName>
        <fullName evidence="3">Uncharacterized protein</fullName>
    </submittedName>
</protein>
<reference evidence="3" key="1">
    <citation type="submission" date="2022-11" db="UniProtKB">
        <authorList>
            <consortium name="WormBaseParasite"/>
        </authorList>
    </citation>
    <scope>IDENTIFICATION</scope>
</reference>
<evidence type="ECO:0000313" key="3">
    <source>
        <dbReference type="WBParaSite" id="jg22990"/>
    </source>
</evidence>
<sequence length="139" mass="15099">MVIAVQGRSEEEQQLVVGGAGWSDLSSSPLFAFARSSPLLCIEWRAFASLAGCRGAAPRTFENGEEGWEQRRNLSAPLLLLPSLLTITITTSVLNIVGSWILVSDDNCGHHIRSVLSFFCDKDFTTASLIPDIDIICTT</sequence>
<dbReference type="Proteomes" id="UP000887574">
    <property type="component" value="Unplaced"/>
</dbReference>
<evidence type="ECO:0000313" key="2">
    <source>
        <dbReference type="Proteomes" id="UP000887574"/>
    </source>
</evidence>
<dbReference type="AlphaFoldDB" id="A0A915DTG2"/>
<feature type="transmembrane region" description="Helical" evidence="1">
    <location>
        <begin position="78"/>
        <end position="103"/>
    </location>
</feature>
<dbReference type="WBParaSite" id="jg22990">
    <property type="protein sequence ID" value="jg22990"/>
    <property type="gene ID" value="jg22990"/>
</dbReference>